<accession>A0A6P0CCZ5</accession>
<name>A0A6P0CCZ5_9RHOB</name>
<dbReference type="PROSITE" id="PS51257">
    <property type="entry name" value="PROKAR_LIPOPROTEIN"/>
    <property type="match status" value="1"/>
</dbReference>
<reference evidence="1 2" key="1">
    <citation type="submission" date="2020-01" db="EMBL/GenBank/DDBJ databases">
        <title>Sulfitobacter sediminilitoris sp. nov., isolated from a tidal flat.</title>
        <authorList>
            <person name="Park S."/>
            <person name="Yoon J.-H."/>
        </authorList>
    </citation>
    <scope>NUCLEOTIDE SEQUENCE [LARGE SCALE GENOMIC DNA]</scope>
    <source>
        <strain evidence="1 2">JBTF-M27</strain>
    </source>
</reference>
<dbReference type="Gene3D" id="2.40.400.10">
    <property type="entry name" value="Acetoacetate decarboxylase-like"/>
    <property type="match status" value="1"/>
</dbReference>
<comment type="caution">
    <text evidence="1">The sequence shown here is derived from an EMBL/GenBank/DDBJ whole genome shotgun (WGS) entry which is preliminary data.</text>
</comment>
<protein>
    <recommendedName>
        <fullName evidence="3">Acetoacetate decarboxylase</fullName>
    </recommendedName>
</protein>
<gene>
    <name evidence="1" type="ORF">GV827_15215</name>
</gene>
<dbReference type="RefSeq" id="WP_164354677.1">
    <property type="nucleotide sequence ID" value="NZ_JAABNT010000010.1"/>
</dbReference>
<dbReference type="AlphaFoldDB" id="A0A6P0CCZ5"/>
<dbReference type="SUPFAM" id="SSF160104">
    <property type="entry name" value="Acetoacetate decarboxylase-like"/>
    <property type="match status" value="1"/>
</dbReference>
<sequence length="347" mass="38272">MSDIQRNATAQGGSSGCGCDPADLVPDLTGTRSVPPFVATGVRMLSFPVTASFAKLGALCDRYLNNPDPGAPDWRPLTSMIYVQVLQYDRLVSESYAQFGFIRQNELIFQIPIISPFKTTEPKLGFFSPYLVVDNPMSLTVGREVFGFAKTFGNFQVSNSDISVSNWLTPTQDADATLAEHPLLRQPAFTRSPAFLTQEPEVTWPLGPVKRLFRQEDGRGMDVDDEEPPFELDEVAWRHLFDSTATPIIFTEVAVETLKQIDSTTVLAPAPEQAAYQARISAISQTTALAGAGMVAAGPLTIHRYDPLDMIDSFGMPTVFGKVPVWHPYWIDLDFRIADTKLLTCHC</sequence>
<evidence type="ECO:0008006" key="3">
    <source>
        <dbReference type="Google" id="ProtNLM"/>
    </source>
</evidence>
<keyword evidence="2" id="KW-1185">Reference proteome</keyword>
<proteinExistence type="predicted"/>
<dbReference type="EMBL" id="JAABNT010000010">
    <property type="protein sequence ID" value="NEK23747.1"/>
    <property type="molecule type" value="Genomic_DNA"/>
</dbReference>
<evidence type="ECO:0000313" key="1">
    <source>
        <dbReference type="EMBL" id="NEK23747.1"/>
    </source>
</evidence>
<dbReference type="InterPro" id="IPR023375">
    <property type="entry name" value="ADC_dom_sf"/>
</dbReference>
<organism evidence="1 2">
    <name type="scientific">Sulfitobacter sediminilitoris</name>
    <dbReference type="NCBI Taxonomy" id="2698830"/>
    <lineage>
        <taxon>Bacteria</taxon>
        <taxon>Pseudomonadati</taxon>
        <taxon>Pseudomonadota</taxon>
        <taxon>Alphaproteobacteria</taxon>
        <taxon>Rhodobacterales</taxon>
        <taxon>Roseobacteraceae</taxon>
        <taxon>Sulfitobacter</taxon>
    </lineage>
</organism>
<evidence type="ECO:0000313" key="2">
    <source>
        <dbReference type="Proteomes" id="UP000468591"/>
    </source>
</evidence>
<dbReference type="Proteomes" id="UP000468591">
    <property type="component" value="Unassembled WGS sequence"/>
</dbReference>